<dbReference type="OrthoDB" id="5521642at2"/>
<comment type="caution">
    <text evidence="2">The sequence shown here is derived from an EMBL/GenBank/DDBJ whole genome shotgun (WGS) entry which is preliminary data.</text>
</comment>
<dbReference type="InterPro" id="IPR004891">
    <property type="entry name" value="Mercury-R_MerC"/>
</dbReference>
<feature type="transmembrane region" description="Helical" evidence="1">
    <location>
        <begin position="210"/>
        <end position="226"/>
    </location>
</feature>
<name>A0A5C6XBW6_9DELT</name>
<accession>A0A5C6XBW6</accession>
<reference evidence="2 3" key="1">
    <citation type="submission" date="2019-08" db="EMBL/GenBank/DDBJ databases">
        <title>Bradymonadales sp. TMQ4.</title>
        <authorList>
            <person name="Liang Q."/>
        </authorList>
    </citation>
    <scope>NUCLEOTIDE SEQUENCE [LARGE SCALE GENOMIC DNA]</scope>
    <source>
        <strain evidence="2 3">TMQ4</strain>
    </source>
</reference>
<evidence type="ECO:0000313" key="2">
    <source>
        <dbReference type="EMBL" id="TXD36727.1"/>
    </source>
</evidence>
<feature type="transmembrane region" description="Helical" evidence="1">
    <location>
        <begin position="156"/>
        <end position="175"/>
    </location>
</feature>
<proteinExistence type="predicted"/>
<evidence type="ECO:0000313" key="3">
    <source>
        <dbReference type="Proteomes" id="UP000321412"/>
    </source>
</evidence>
<sequence length="270" mass="28472">MEVELIWQRDCPNVTAARQNLMRAFSVAGVPARWREWCVDETDCPDHARAFGSPSILVDGVDVAGHPAGNGQSCRLYHAADGALLGAPSADVIAAALRPPAQLAAPPNGDRFSWKRLAAAAPAFGVALLPKIACPACWPAYAGVLSSLGVSFLIDARYLFALTAAFLVVALFFLGFRAKRRRGHGPLALGLIASALLLIGKFYFESDPAMFGGVGVLMIASFWNSWPRKLAASPECSACEPTAPVRSCCDTTTPQAPTAQSASAIQGETT</sequence>
<feature type="transmembrane region" description="Helical" evidence="1">
    <location>
        <begin position="117"/>
        <end position="141"/>
    </location>
</feature>
<keyword evidence="1" id="KW-1133">Transmembrane helix</keyword>
<organism evidence="2 3">
    <name type="scientific">Lujinxingia vulgaris</name>
    <dbReference type="NCBI Taxonomy" id="2600176"/>
    <lineage>
        <taxon>Bacteria</taxon>
        <taxon>Deltaproteobacteria</taxon>
        <taxon>Bradymonadales</taxon>
        <taxon>Lujinxingiaceae</taxon>
        <taxon>Lujinxingia</taxon>
    </lineage>
</organism>
<dbReference type="Pfam" id="PF03203">
    <property type="entry name" value="MerC"/>
    <property type="match status" value="1"/>
</dbReference>
<evidence type="ECO:0000256" key="1">
    <source>
        <dbReference type="SAM" id="Phobius"/>
    </source>
</evidence>
<keyword evidence="3" id="KW-1185">Reference proteome</keyword>
<dbReference type="RefSeq" id="WP_146981855.1">
    <property type="nucleotide sequence ID" value="NZ_VOSM01000005.1"/>
</dbReference>
<dbReference type="GO" id="GO:0015097">
    <property type="term" value="F:mercury ion transmembrane transporter activity"/>
    <property type="evidence" value="ECO:0007669"/>
    <property type="project" value="InterPro"/>
</dbReference>
<protein>
    <submittedName>
        <fullName evidence="2">MerC domain-containing protein</fullName>
    </submittedName>
</protein>
<keyword evidence="1" id="KW-0472">Membrane</keyword>
<dbReference type="EMBL" id="VOSM01000005">
    <property type="protein sequence ID" value="TXD36727.1"/>
    <property type="molecule type" value="Genomic_DNA"/>
</dbReference>
<gene>
    <name evidence="2" type="ORF">FRC98_12935</name>
</gene>
<dbReference type="GO" id="GO:0016020">
    <property type="term" value="C:membrane"/>
    <property type="evidence" value="ECO:0007669"/>
    <property type="project" value="InterPro"/>
</dbReference>
<feature type="transmembrane region" description="Helical" evidence="1">
    <location>
        <begin position="187"/>
        <end position="204"/>
    </location>
</feature>
<dbReference type="AlphaFoldDB" id="A0A5C6XBW6"/>
<dbReference type="Proteomes" id="UP000321412">
    <property type="component" value="Unassembled WGS sequence"/>
</dbReference>
<keyword evidence="1" id="KW-0812">Transmembrane</keyword>